<feature type="transmembrane region" description="Helical" evidence="7">
    <location>
        <begin position="165"/>
        <end position="195"/>
    </location>
</feature>
<dbReference type="EMBL" id="JACSQZ010000011">
    <property type="protein sequence ID" value="MBD7914462.1"/>
    <property type="molecule type" value="Genomic_DNA"/>
</dbReference>
<dbReference type="CDD" id="cd06261">
    <property type="entry name" value="TM_PBP2"/>
    <property type="match status" value="1"/>
</dbReference>
<feature type="transmembrane region" description="Helical" evidence="7">
    <location>
        <begin position="12"/>
        <end position="32"/>
    </location>
</feature>
<gene>
    <name evidence="9" type="ORF">H9660_04825</name>
</gene>
<dbReference type="InterPro" id="IPR000515">
    <property type="entry name" value="MetI-like"/>
</dbReference>
<keyword evidence="4 7" id="KW-0812">Transmembrane</keyword>
<accession>A0ABR8Q206</accession>
<sequence>MKKSKNIGNKLAPIIFILILLGLWEIIVRAGGIEKYIMPAPSDVIKVLFSDFKSMIPHILATLYEGFIGFIIAILLSIVLAIIMDMVPIIKKALYPVLVISQTIPTIALAPLFIIWFGFGYLPKIIVVVIVCFFPIVISIVDGLEGVDKDLINHFKLMGASKLNIFIHLKLPFGMINFFSGMRIAATYSIMGAIIGEWLGGDKGLGVYMTRARSAYALDKMFAAIVIIVIISMVIFGLVSVLERIFTPWNNKDKNNKRENN</sequence>
<evidence type="ECO:0000313" key="9">
    <source>
        <dbReference type="EMBL" id="MBD7914462.1"/>
    </source>
</evidence>
<evidence type="ECO:0000256" key="7">
    <source>
        <dbReference type="RuleBase" id="RU363032"/>
    </source>
</evidence>
<reference evidence="9 10" key="1">
    <citation type="submission" date="2020-08" db="EMBL/GenBank/DDBJ databases">
        <title>A Genomic Blueprint of the Chicken Gut Microbiome.</title>
        <authorList>
            <person name="Gilroy R."/>
            <person name="Ravi A."/>
            <person name="Getino M."/>
            <person name="Pursley I."/>
            <person name="Horton D.L."/>
            <person name="Alikhan N.-F."/>
            <person name="Baker D."/>
            <person name="Gharbi K."/>
            <person name="Hall N."/>
            <person name="Watson M."/>
            <person name="Adriaenssens E.M."/>
            <person name="Foster-Nyarko E."/>
            <person name="Jarju S."/>
            <person name="Secka A."/>
            <person name="Antonio M."/>
            <person name="Oren A."/>
            <person name="Chaudhuri R."/>
            <person name="La Ragione R.M."/>
            <person name="Hildebrand F."/>
            <person name="Pallen M.J."/>
        </authorList>
    </citation>
    <scope>NUCLEOTIDE SEQUENCE [LARGE SCALE GENOMIC DNA]</scope>
    <source>
        <strain evidence="9 10">Sa3CUN1</strain>
    </source>
</reference>
<comment type="similarity">
    <text evidence="7">Belongs to the binding-protein-dependent transport system permease family.</text>
</comment>
<feature type="transmembrane region" description="Helical" evidence="7">
    <location>
        <begin position="95"/>
        <end position="119"/>
    </location>
</feature>
<evidence type="ECO:0000256" key="6">
    <source>
        <dbReference type="ARBA" id="ARBA00023136"/>
    </source>
</evidence>
<evidence type="ECO:0000256" key="5">
    <source>
        <dbReference type="ARBA" id="ARBA00022989"/>
    </source>
</evidence>
<dbReference type="InterPro" id="IPR035906">
    <property type="entry name" value="MetI-like_sf"/>
</dbReference>
<feature type="transmembrane region" description="Helical" evidence="7">
    <location>
        <begin position="59"/>
        <end position="83"/>
    </location>
</feature>
<keyword evidence="6 7" id="KW-0472">Membrane</keyword>
<comment type="subcellular location">
    <subcellularLocation>
        <location evidence="1 7">Cell membrane</location>
        <topology evidence="1 7">Multi-pass membrane protein</topology>
    </subcellularLocation>
</comment>
<protein>
    <submittedName>
        <fullName evidence="9">ABC transporter permease</fullName>
    </submittedName>
</protein>
<evidence type="ECO:0000259" key="8">
    <source>
        <dbReference type="PROSITE" id="PS50928"/>
    </source>
</evidence>
<comment type="caution">
    <text evidence="9">The sequence shown here is derived from an EMBL/GenBank/DDBJ whole genome shotgun (WGS) entry which is preliminary data.</text>
</comment>
<dbReference type="PANTHER" id="PTHR30151">
    <property type="entry name" value="ALKANE SULFONATE ABC TRANSPORTER-RELATED, MEMBRANE SUBUNIT"/>
    <property type="match status" value="1"/>
</dbReference>
<dbReference type="PROSITE" id="PS50928">
    <property type="entry name" value="ABC_TM1"/>
    <property type="match status" value="1"/>
</dbReference>
<name>A0ABR8Q206_9CLOT</name>
<feature type="transmembrane region" description="Helical" evidence="7">
    <location>
        <begin position="125"/>
        <end position="144"/>
    </location>
</feature>
<dbReference type="SUPFAM" id="SSF161098">
    <property type="entry name" value="MetI-like"/>
    <property type="match status" value="1"/>
</dbReference>
<keyword evidence="5 7" id="KW-1133">Transmembrane helix</keyword>
<evidence type="ECO:0000256" key="1">
    <source>
        <dbReference type="ARBA" id="ARBA00004651"/>
    </source>
</evidence>
<dbReference type="PANTHER" id="PTHR30151:SF20">
    <property type="entry name" value="ABC TRANSPORTER PERMEASE PROTEIN HI_0355-RELATED"/>
    <property type="match status" value="1"/>
</dbReference>
<keyword evidence="3" id="KW-1003">Cell membrane</keyword>
<keyword evidence="10" id="KW-1185">Reference proteome</keyword>
<evidence type="ECO:0000256" key="4">
    <source>
        <dbReference type="ARBA" id="ARBA00022692"/>
    </source>
</evidence>
<dbReference type="Gene3D" id="1.10.3720.10">
    <property type="entry name" value="MetI-like"/>
    <property type="match status" value="1"/>
</dbReference>
<proteinExistence type="inferred from homology"/>
<keyword evidence="2 7" id="KW-0813">Transport</keyword>
<dbReference type="Pfam" id="PF00528">
    <property type="entry name" value="BPD_transp_1"/>
    <property type="match status" value="1"/>
</dbReference>
<evidence type="ECO:0000313" key="10">
    <source>
        <dbReference type="Proteomes" id="UP000640335"/>
    </source>
</evidence>
<organism evidence="9 10">
    <name type="scientific">Clostridium gallinarum</name>
    <dbReference type="NCBI Taxonomy" id="2762246"/>
    <lineage>
        <taxon>Bacteria</taxon>
        <taxon>Bacillati</taxon>
        <taxon>Bacillota</taxon>
        <taxon>Clostridia</taxon>
        <taxon>Eubacteriales</taxon>
        <taxon>Clostridiaceae</taxon>
        <taxon>Clostridium</taxon>
    </lineage>
</organism>
<feature type="domain" description="ABC transmembrane type-1" evidence="8">
    <location>
        <begin position="59"/>
        <end position="239"/>
    </location>
</feature>
<dbReference type="RefSeq" id="WP_191749086.1">
    <property type="nucleotide sequence ID" value="NZ_JACSQZ010000011.1"/>
</dbReference>
<evidence type="ECO:0000256" key="3">
    <source>
        <dbReference type="ARBA" id="ARBA00022475"/>
    </source>
</evidence>
<feature type="transmembrane region" description="Helical" evidence="7">
    <location>
        <begin position="221"/>
        <end position="242"/>
    </location>
</feature>
<evidence type="ECO:0000256" key="2">
    <source>
        <dbReference type="ARBA" id="ARBA00022448"/>
    </source>
</evidence>
<dbReference type="Proteomes" id="UP000640335">
    <property type="component" value="Unassembled WGS sequence"/>
</dbReference>